<organism evidence="1 2">
    <name type="scientific">Methanobacterium alkalithermotolerans</name>
    <dbReference type="NCBI Taxonomy" id="2731220"/>
    <lineage>
        <taxon>Archaea</taxon>
        <taxon>Methanobacteriati</taxon>
        <taxon>Methanobacteriota</taxon>
        <taxon>Methanomada group</taxon>
        <taxon>Methanobacteria</taxon>
        <taxon>Methanobacteriales</taxon>
        <taxon>Methanobacteriaceae</taxon>
        <taxon>Methanobacterium</taxon>
    </lineage>
</organism>
<evidence type="ECO:0000313" key="1">
    <source>
        <dbReference type="EMBL" id="QUH22790.1"/>
    </source>
</evidence>
<name>A0A8T8K713_9EURY</name>
<keyword evidence="2" id="KW-1185">Reference proteome</keyword>
<dbReference type="PROSITE" id="PS51257">
    <property type="entry name" value="PROKAR_LIPOPROTEIN"/>
    <property type="match status" value="1"/>
</dbReference>
<protein>
    <submittedName>
        <fullName evidence="1">Uncharacterized protein</fullName>
    </submittedName>
</protein>
<reference evidence="1" key="1">
    <citation type="submission" date="2020-07" db="EMBL/GenBank/DDBJ databases">
        <title>Methanobacterium. sp. MethCan genome.</title>
        <authorList>
            <person name="Postec A."/>
            <person name="Quemeneur M."/>
        </authorList>
    </citation>
    <scope>NUCLEOTIDE SEQUENCE</scope>
    <source>
        <strain evidence="1">MethCAN</strain>
    </source>
</reference>
<dbReference type="GeneID" id="64819671"/>
<dbReference type="Proteomes" id="UP000681041">
    <property type="component" value="Chromosome"/>
</dbReference>
<dbReference type="AlphaFoldDB" id="A0A8T8K713"/>
<sequence>MKNKGIITLTLLLVVGVVLFSGCTDSGSSTEAGAESRSNLKVSDVEVVSEGYGMYKIKATIMPEKDYSYLEMVLIWYDDSGAVIDKNPLAWNINDVKSGQALKITGTGILTGDEAPAKVDILIFDSVFSGGGESGAIYKSSVTL</sequence>
<gene>
    <name evidence="1" type="ORF">HYG87_02860</name>
</gene>
<dbReference type="KEGG" id="meme:HYG87_02860"/>
<dbReference type="EMBL" id="CP058560">
    <property type="protein sequence ID" value="QUH22790.1"/>
    <property type="molecule type" value="Genomic_DNA"/>
</dbReference>
<dbReference type="OrthoDB" id="70905at2157"/>
<evidence type="ECO:0000313" key="2">
    <source>
        <dbReference type="Proteomes" id="UP000681041"/>
    </source>
</evidence>
<accession>A0A8T8K713</accession>
<dbReference type="RefSeq" id="WP_211533736.1">
    <property type="nucleotide sequence ID" value="NZ_CP058560.1"/>
</dbReference>
<proteinExistence type="predicted"/>